<proteinExistence type="predicted"/>
<dbReference type="Proteomes" id="UP000446786">
    <property type="component" value="Unassembled WGS sequence"/>
</dbReference>
<keyword evidence="2" id="KW-0012">Acyltransferase</keyword>
<evidence type="ECO:0000256" key="2">
    <source>
        <dbReference type="ARBA" id="ARBA00023315"/>
    </source>
</evidence>
<dbReference type="Pfam" id="PF00583">
    <property type="entry name" value="Acetyltransf_1"/>
    <property type="match status" value="1"/>
</dbReference>
<protein>
    <submittedName>
        <fullName evidence="4">GNAT family N-acetyltransferase</fullName>
    </submittedName>
</protein>
<keyword evidence="5" id="KW-1185">Reference proteome</keyword>
<organism evidence="4 5">
    <name type="scientific">Parerythrobacter jejuensis</name>
    <dbReference type="NCBI Taxonomy" id="795812"/>
    <lineage>
        <taxon>Bacteria</taxon>
        <taxon>Pseudomonadati</taxon>
        <taxon>Pseudomonadota</taxon>
        <taxon>Alphaproteobacteria</taxon>
        <taxon>Sphingomonadales</taxon>
        <taxon>Erythrobacteraceae</taxon>
        <taxon>Parerythrobacter</taxon>
    </lineage>
</organism>
<dbReference type="SUPFAM" id="SSF55729">
    <property type="entry name" value="Acyl-CoA N-acyltransferases (Nat)"/>
    <property type="match status" value="1"/>
</dbReference>
<accession>A0A845AUQ9</accession>
<gene>
    <name evidence="4" type="ORF">GRI94_13325</name>
</gene>
<evidence type="ECO:0000313" key="4">
    <source>
        <dbReference type="EMBL" id="MXP32805.1"/>
    </source>
</evidence>
<dbReference type="PROSITE" id="PS51186">
    <property type="entry name" value="GNAT"/>
    <property type="match status" value="1"/>
</dbReference>
<dbReference type="GO" id="GO:0016747">
    <property type="term" value="F:acyltransferase activity, transferring groups other than amino-acyl groups"/>
    <property type="evidence" value="ECO:0007669"/>
    <property type="project" value="InterPro"/>
</dbReference>
<dbReference type="PANTHER" id="PTHR43420:SF44">
    <property type="entry name" value="ACETYLTRANSFERASE YPEA"/>
    <property type="match status" value="1"/>
</dbReference>
<reference evidence="4 5" key="1">
    <citation type="submission" date="2019-12" db="EMBL/GenBank/DDBJ databases">
        <title>Genomic-based taxomic classification of the family Erythrobacteraceae.</title>
        <authorList>
            <person name="Xu L."/>
        </authorList>
    </citation>
    <scope>NUCLEOTIDE SEQUENCE [LARGE SCALE GENOMIC DNA]</scope>
    <source>
        <strain evidence="4 5">JCM 16677</strain>
    </source>
</reference>
<dbReference type="InterPro" id="IPR050680">
    <property type="entry name" value="YpeA/RimI_acetyltransf"/>
</dbReference>
<dbReference type="AlphaFoldDB" id="A0A845AUQ9"/>
<dbReference type="Gene3D" id="3.40.630.30">
    <property type="match status" value="1"/>
</dbReference>
<dbReference type="OrthoDB" id="9804026at2"/>
<evidence type="ECO:0000313" key="5">
    <source>
        <dbReference type="Proteomes" id="UP000446786"/>
    </source>
</evidence>
<dbReference type="InterPro" id="IPR000182">
    <property type="entry name" value="GNAT_dom"/>
</dbReference>
<evidence type="ECO:0000259" key="3">
    <source>
        <dbReference type="PROSITE" id="PS51186"/>
    </source>
</evidence>
<dbReference type="EMBL" id="WTYE01000001">
    <property type="protein sequence ID" value="MXP32805.1"/>
    <property type="molecule type" value="Genomic_DNA"/>
</dbReference>
<keyword evidence="1 4" id="KW-0808">Transferase</keyword>
<sequence>MKDDLDRIMHVMDAAFDPAWGEAWNRRQVEGSLVLPTTFYRLLNSEGNEALPGEKPAAFAMVRAAPGEEELLLIAVHPTSRRRGLGGLLVELLATDAKARGSERLFLEMRENNTARTLYESHGFIPIGRRKDYYKAADGTRLDAITYARTL</sequence>
<dbReference type="InterPro" id="IPR016181">
    <property type="entry name" value="Acyl_CoA_acyltransferase"/>
</dbReference>
<name>A0A845AUQ9_9SPHN</name>
<dbReference type="RefSeq" id="WP_160780110.1">
    <property type="nucleotide sequence ID" value="NZ_BAAAZF010000001.1"/>
</dbReference>
<evidence type="ECO:0000256" key="1">
    <source>
        <dbReference type="ARBA" id="ARBA00022679"/>
    </source>
</evidence>
<feature type="domain" description="N-acetyltransferase" evidence="3">
    <location>
        <begin position="1"/>
        <end position="151"/>
    </location>
</feature>
<comment type="caution">
    <text evidence="4">The sequence shown here is derived from an EMBL/GenBank/DDBJ whole genome shotgun (WGS) entry which is preliminary data.</text>
</comment>
<dbReference type="PANTHER" id="PTHR43420">
    <property type="entry name" value="ACETYLTRANSFERASE"/>
    <property type="match status" value="1"/>
</dbReference>